<accession>A0A383BZX9</accession>
<dbReference type="EMBL" id="UINC01204291">
    <property type="protein sequence ID" value="SVE24948.1"/>
    <property type="molecule type" value="Genomic_DNA"/>
</dbReference>
<dbReference type="SUPFAM" id="SSF55874">
    <property type="entry name" value="ATPase domain of HSP90 chaperone/DNA topoisomerase II/histidine kinase"/>
    <property type="match status" value="1"/>
</dbReference>
<reference evidence="1" key="1">
    <citation type="submission" date="2018-05" db="EMBL/GenBank/DDBJ databases">
        <authorList>
            <person name="Lanie J.A."/>
            <person name="Ng W.-L."/>
            <person name="Kazmierczak K.M."/>
            <person name="Andrzejewski T.M."/>
            <person name="Davidsen T.M."/>
            <person name="Wayne K.J."/>
            <person name="Tettelin H."/>
            <person name="Glass J.I."/>
            <person name="Rusch D."/>
            <person name="Podicherti R."/>
            <person name="Tsui H.-C.T."/>
            <person name="Winkler M.E."/>
        </authorList>
    </citation>
    <scope>NUCLEOTIDE SEQUENCE</scope>
</reference>
<feature type="non-terminal residue" evidence="1">
    <location>
        <position position="227"/>
    </location>
</feature>
<evidence type="ECO:0008006" key="2">
    <source>
        <dbReference type="Google" id="ProtNLM"/>
    </source>
</evidence>
<dbReference type="InterPro" id="IPR036890">
    <property type="entry name" value="HATPase_C_sf"/>
</dbReference>
<sequence length="227" mass="25432">MITTSSNQTLKQSQEFTSYSFGIKQSGISHIFNVLRNQLYSDKVLAVIREYSTNAVDAHIEVGKKDTPIKVTLPNPLSLDFKVRDFGRGLTEREIGEIYAMYGESTKRGTNEQIGQLGLGCKSAFAYGDNFIINSFTNGTKISYNAFIDPSQVGKISKMKEESTKEPNGIEIVIPVKKDDFQEFYTKAVGLYKFFDVKPEIHGCDSNRFEGDTNIGAVVFETDTWKV</sequence>
<evidence type="ECO:0000313" key="1">
    <source>
        <dbReference type="EMBL" id="SVE24948.1"/>
    </source>
</evidence>
<dbReference type="Pfam" id="PF13589">
    <property type="entry name" value="HATPase_c_3"/>
    <property type="match status" value="1"/>
</dbReference>
<dbReference type="AlphaFoldDB" id="A0A383BZX9"/>
<proteinExistence type="predicted"/>
<organism evidence="1">
    <name type="scientific">marine metagenome</name>
    <dbReference type="NCBI Taxonomy" id="408172"/>
    <lineage>
        <taxon>unclassified sequences</taxon>
        <taxon>metagenomes</taxon>
        <taxon>ecological metagenomes</taxon>
    </lineage>
</organism>
<dbReference type="Gene3D" id="3.30.565.10">
    <property type="entry name" value="Histidine kinase-like ATPase, C-terminal domain"/>
    <property type="match status" value="1"/>
</dbReference>
<protein>
    <recommendedName>
        <fullName evidence="2">Histidine kinase/HSP90-like ATPase domain-containing protein</fullName>
    </recommendedName>
</protein>
<gene>
    <name evidence="1" type="ORF">METZ01_LOCUS477802</name>
</gene>
<name>A0A383BZX9_9ZZZZ</name>